<dbReference type="InterPro" id="IPR011990">
    <property type="entry name" value="TPR-like_helical_dom_sf"/>
</dbReference>
<proteinExistence type="predicted"/>
<name>A0AA35V8F9_9PROT</name>
<dbReference type="EMBL" id="CATKSH010000016">
    <property type="protein sequence ID" value="CAI9121519.1"/>
    <property type="molecule type" value="Genomic_DNA"/>
</dbReference>
<reference evidence="1" key="1">
    <citation type="submission" date="2023-03" db="EMBL/GenBank/DDBJ databases">
        <authorList>
            <person name="Cleenwerck I."/>
        </authorList>
    </citation>
    <scope>NUCLEOTIDE SEQUENCE</scope>
    <source>
        <strain evidence="1">LMG 32879</strain>
    </source>
</reference>
<evidence type="ECO:0000313" key="1">
    <source>
        <dbReference type="EMBL" id="CAI9121519.1"/>
    </source>
</evidence>
<dbReference type="RefSeq" id="WP_289843680.1">
    <property type="nucleotide sequence ID" value="NZ_CATKSH010000016.1"/>
</dbReference>
<accession>A0AA35V8F9</accession>
<sequence>MTSDRTSPASAGDLFRSGALSQAIAAATAAVKAAPGEAAPRLLLAELSLFTGDLQRAETLVTALATLDAGTELIAAEFRQLLRAETQRRAVLHEGAAPEFVNGPTPSQTESLRALASLRAGDMEDALRAVAAAESERPRVVGSFTGANGQKSAFDDLRDIDDILCGSLEVLTTTGKCFWLPMESLVEVEFHAPLRPRDLYWRRATILVRKGPEGDVYLPAIYDPAGDSDALRLGRETVWSEGPGPVRGSGQKTFLIGDDASEIMAIGSLLFPTGDV</sequence>
<dbReference type="Pfam" id="PF14559">
    <property type="entry name" value="TPR_19"/>
    <property type="match status" value="1"/>
</dbReference>
<keyword evidence="2" id="KW-1185">Reference proteome</keyword>
<gene>
    <name evidence="1" type="ORF">LMG32879_002366</name>
</gene>
<dbReference type="InterPro" id="IPR009211">
    <property type="entry name" value="TagJ"/>
</dbReference>
<evidence type="ECO:0000313" key="2">
    <source>
        <dbReference type="Proteomes" id="UP001176960"/>
    </source>
</evidence>
<protein>
    <submittedName>
        <fullName evidence="1">Type VI secretion system accessory protein TagJ</fullName>
    </submittedName>
</protein>
<dbReference type="Gene3D" id="1.25.40.10">
    <property type="entry name" value="Tetratricopeptide repeat domain"/>
    <property type="match status" value="1"/>
</dbReference>
<dbReference type="PIRSF" id="PIRSF029288">
    <property type="entry name" value="SciE_ImpE"/>
    <property type="match status" value="1"/>
</dbReference>
<organism evidence="1 2">
    <name type="scientific">Brytella acorum</name>
    <dbReference type="NCBI Taxonomy" id="2959299"/>
    <lineage>
        <taxon>Bacteria</taxon>
        <taxon>Pseudomonadati</taxon>
        <taxon>Pseudomonadota</taxon>
        <taxon>Alphaproteobacteria</taxon>
        <taxon>Acetobacterales</taxon>
        <taxon>Acetobacteraceae</taxon>
        <taxon>Brytella</taxon>
    </lineage>
</organism>
<dbReference type="AlphaFoldDB" id="A0AA35V8F9"/>
<comment type="caution">
    <text evidence="1">The sequence shown here is derived from an EMBL/GenBank/DDBJ whole genome shotgun (WGS) entry which is preliminary data.</text>
</comment>
<dbReference type="Pfam" id="PF07024">
    <property type="entry name" value="ImpE"/>
    <property type="match status" value="1"/>
</dbReference>
<dbReference type="SUPFAM" id="SSF144059">
    <property type="entry name" value="ImpE-like"/>
    <property type="match status" value="1"/>
</dbReference>
<dbReference type="Proteomes" id="UP001176960">
    <property type="component" value="Unassembled WGS sequence"/>
</dbReference>